<dbReference type="InterPro" id="IPR033121">
    <property type="entry name" value="PEPTIDASE_A1"/>
</dbReference>
<accession>A0A0M5JKD8</accession>
<dbReference type="GO" id="GO:0006508">
    <property type="term" value="P:proteolysis"/>
    <property type="evidence" value="ECO:0007669"/>
    <property type="project" value="UniProtKB-KW"/>
</dbReference>
<feature type="disulfide bond" evidence="3">
    <location>
        <begin position="101"/>
        <end position="108"/>
    </location>
</feature>
<evidence type="ECO:0000256" key="4">
    <source>
        <dbReference type="RuleBase" id="RU000454"/>
    </source>
</evidence>
<feature type="active site" evidence="2">
    <location>
        <position position="88"/>
    </location>
</feature>
<dbReference type="SUPFAM" id="SSF50630">
    <property type="entry name" value="Acid proteases"/>
    <property type="match status" value="1"/>
</dbReference>
<dbReference type="PROSITE" id="PS51767">
    <property type="entry name" value="PEPTIDASE_A1"/>
    <property type="match status" value="1"/>
</dbReference>
<dbReference type="Gene3D" id="2.40.70.10">
    <property type="entry name" value="Acid Proteases"/>
    <property type="match status" value="2"/>
</dbReference>
<evidence type="ECO:0000256" key="2">
    <source>
        <dbReference type="PIRSR" id="PIRSR601461-1"/>
    </source>
</evidence>
<evidence type="ECO:0000256" key="3">
    <source>
        <dbReference type="PIRSR" id="PIRSR601461-2"/>
    </source>
</evidence>
<organism evidence="7">
    <name type="scientific">Dermanyssus gallinae</name>
    <dbReference type="NCBI Taxonomy" id="34641"/>
    <lineage>
        <taxon>Eukaryota</taxon>
        <taxon>Metazoa</taxon>
        <taxon>Ecdysozoa</taxon>
        <taxon>Arthropoda</taxon>
        <taxon>Chelicerata</taxon>
        <taxon>Arachnida</taxon>
        <taxon>Acari</taxon>
        <taxon>Parasitiformes</taxon>
        <taxon>Mesostigmata</taxon>
        <taxon>Gamasina</taxon>
        <taxon>Dermanyssoidea</taxon>
        <taxon>Dermanyssidae</taxon>
        <taxon>Dermanyssus</taxon>
    </lineage>
</organism>
<keyword evidence="4" id="KW-0645">Protease</keyword>
<dbReference type="FunFam" id="2.40.70.10:FF:000044">
    <property type="entry name" value="Lysosomal aspartic protease"/>
    <property type="match status" value="1"/>
</dbReference>
<feature type="active site" evidence="2">
    <location>
        <position position="275"/>
    </location>
</feature>
<evidence type="ECO:0000259" key="6">
    <source>
        <dbReference type="PROSITE" id="PS51767"/>
    </source>
</evidence>
<dbReference type="PROSITE" id="PS00141">
    <property type="entry name" value="ASP_PROTEASE"/>
    <property type="match status" value="2"/>
</dbReference>
<feature type="chain" id="PRO_5005803837" evidence="5">
    <location>
        <begin position="19"/>
        <end position="388"/>
    </location>
</feature>
<sequence length="388" mass="42024">MATRVVLVLWAASCAAQAGLMRVPLLKMETIRSQMMSKNTPRQLLHSQSAGVNGVKGSVEPINNYMDAQYYGPISIGSPPQPFQVVFDTGSSDLWVPSSKCPLTNIACLLHNKYHSDKSSTYVKNGTEFKIQYGSGAVSGVLSADTVDLNGMRVTNQTFAEIMRESGLGFIAGKFDGILGMGYPTIARGGLPVFDQMVAQNVIDQAVFTFFLTRDPNHPTGSELVLGGIDPKHHKGEITYTPVTRKGYWQFGVDKIAVSGHSDELCKGGCQAIADTGTSLIAGPTKEVTKLNELIGAAPFIGGEYIVNCKNLPNMPNIEFTISNRTFVLTPDEYILKMSQGSMPVCLSGFIGLDVPRDPVWILGDVFIGRYFTVFDRQNDQVGFADAA</sequence>
<dbReference type="InterPro" id="IPR021109">
    <property type="entry name" value="Peptidase_aspartic_dom_sf"/>
</dbReference>
<dbReference type="InterPro" id="IPR001461">
    <property type="entry name" value="Aspartic_peptidase_A1"/>
</dbReference>
<dbReference type="AlphaFoldDB" id="A0A0M5JKD8"/>
<evidence type="ECO:0000256" key="5">
    <source>
        <dbReference type="SAM" id="SignalP"/>
    </source>
</evidence>
<evidence type="ECO:0000313" key="7">
    <source>
        <dbReference type="EMBL" id="ALC78842.1"/>
    </source>
</evidence>
<dbReference type="GO" id="GO:0005764">
    <property type="term" value="C:lysosome"/>
    <property type="evidence" value="ECO:0007669"/>
    <property type="project" value="TreeGrafter"/>
</dbReference>
<dbReference type="GO" id="GO:0004190">
    <property type="term" value="F:aspartic-type endopeptidase activity"/>
    <property type="evidence" value="ECO:0007669"/>
    <property type="project" value="UniProtKB-KW"/>
</dbReference>
<evidence type="ECO:0000256" key="1">
    <source>
        <dbReference type="ARBA" id="ARBA00007447"/>
    </source>
</evidence>
<keyword evidence="4" id="KW-0064">Aspartyl protease</keyword>
<feature type="disulfide bond" evidence="3">
    <location>
        <begin position="309"/>
        <end position="346"/>
    </location>
</feature>
<dbReference type="PANTHER" id="PTHR47966">
    <property type="entry name" value="BETA-SITE APP-CLEAVING ENZYME, ISOFORM A-RELATED"/>
    <property type="match status" value="1"/>
</dbReference>
<name>A0A0M5JKD8_9ACAR</name>
<feature type="signal peptide" evidence="5">
    <location>
        <begin position="1"/>
        <end position="18"/>
    </location>
</feature>
<feature type="domain" description="Peptidase A1" evidence="6">
    <location>
        <begin position="70"/>
        <end position="385"/>
    </location>
</feature>
<dbReference type="PRINTS" id="PR00792">
    <property type="entry name" value="PEPSIN"/>
</dbReference>
<proteinExistence type="evidence at transcript level"/>
<comment type="similarity">
    <text evidence="1 4">Belongs to the peptidase A1 family.</text>
</comment>
<dbReference type="Pfam" id="PF00026">
    <property type="entry name" value="Asp"/>
    <property type="match status" value="1"/>
</dbReference>
<dbReference type="InterPro" id="IPR001969">
    <property type="entry name" value="Aspartic_peptidase_AS"/>
</dbReference>
<dbReference type="FunFam" id="2.40.70.10:FF:000149">
    <property type="entry name" value="Uncharacterized protein"/>
    <property type="match status" value="1"/>
</dbReference>
<dbReference type="EMBL" id="KR697569">
    <property type="protein sequence ID" value="ALC78842.1"/>
    <property type="molecule type" value="mRNA"/>
</dbReference>
<keyword evidence="3" id="KW-1015">Disulfide bond</keyword>
<reference evidence="7" key="1">
    <citation type="journal article" date="2015" name="Int. J. Parasitol.">
        <title>Identification and evaluation of vaccine candidate antigens from the poultry red mite (Dermanyssus gallinae).</title>
        <authorList>
            <person name="Bartley K."/>
            <person name="Wright H.W."/>
            <person name="Huntley J.F."/>
            <person name="Manson E.D."/>
            <person name="Inglis N.F."/>
            <person name="McLean K."/>
            <person name="Nath M."/>
            <person name="Bartley Y."/>
            <person name="Nisbet A.J."/>
        </authorList>
    </citation>
    <scope>NUCLEOTIDE SEQUENCE</scope>
</reference>
<dbReference type="PANTHER" id="PTHR47966:SF51">
    <property type="entry name" value="BETA-SITE APP-CLEAVING ENZYME, ISOFORM A-RELATED"/>
    <property type="match status" value="1"/>
</dbReference>
<protein>
    <submittedName>
        <fullName evidence="7">Aspartyl proteinase-1</fullName>
    </submittedName>
</protein>
<keyword evidence="4" id="KW-0378">Hydrolase</keyword>
<keyword evidence="5" id="KW-0732">Signal</keyword>